<keyword evidence="2" id="KW-1185">Reference proteome</keyword>
<evidence type="ECO:0000313" key="2">
    <source>
        <dbReference type="Proteomes" id="UP000087171"/>
    </source>
</evidence>
<sequence length="152" mass="16219">MGTAVLLPSDDASSIIRSDRNPNKSSRKKLSTAAVNSSSLDRNCSVVKHPGSNLVMGQVKILKRGEKLIPDDNATNKSDDCYDLVLGSTNRIGPDPLIVKKQVRVQDLTDGLYAGPTSVASPPPSSVPVPEFLGRKTDSVSGDLKRFLCLIS</sequence>
<dbReference type="KEGG" id="cam:101497240"/>
<dbReference type="RefSeq" id="XP_004488953.1">
    <property type="nucleotide sequence ID" value="XM_004488896.3"/>
</dbReference>
<dbReference type="OrthoDB" id="1935097at2759"/>
<organism evidence="2 3">
    <name type="scientific">Cicer arietinum</name>
    <name type="common">Chickpea</name>
    <name type="synonym">Garbanzo</name>
    <dbReference type="NCBI Taxonomy" id="3827"/>
    <lineage>
        <taxon>Eukaryota</taxon>
        <taxon>Viridiplantae</taxon>
        <taxon>Streptophyta</taxon>
        <taxon>Embryophyta</taxon>
        <taxon>Tracheophyta</taxon>
        <taxon>Spermatophyta</taxon>
        <taxon>Magnoliopsida</taxon>
        <taxon>eudicotyledons</taxon>
        <taxon>Gunneridae</taxon>
        <taxon>Pentapetalae</taxon>
        <taxon>rosids</taxon>
        <taxon>fabids</taxon>
        <taxon>Fabales</taxon>
        <taxon>Fabaceae</taxon>
        <taxon>Papilionoideae</taxon>
        <taxon>50 kb inversion clade</taxon>
        <taxon>NPAAA clade</taxon>
        <taxon>Hologalegina</taxon>
        <taxon>IRL clade</taxon>
        <taxon>Cicereae</taxon>
        <taxon>Cicer</taxon>
    </lineage>
</organism>
<dbReference type="PANTHER" id="PTHR33670">
    <property type="entry name" value="SPLICING FACTOR, PROLINE- AND GLUTAMINE-RICH-LIKE"/>
    <property type="match status" value="1"/>
</dbReference>
<gene>
    <name evidence="3" type="primary">LOC101497240</name>
</gene>
<dbReference type="Pfam" id="PF15365">
    <property type="entry name" value="PNRC"/>
    <property type="match status" value="1"/>
</dbReference>
<name>A0A1S2XGB9_CICAR</name>
<proteinExistence type="predicted"/>
<accession>A0A1S2XGB9</accession>
<dbReference type="GeneID" id="101497240"/>
<protein>
    <submittedName>
        <fullName evidence="3">Uncharacterized protein LOC101497240</fullName>
    </submittedName>
</protein>
<reference evidence="2" key="1">
    <citation type="journal article" date="2013" name="Nat. Biotechnol.">
        <title>Draft genome sequence of chickpea (Cicer arietinum) provides a resource for trait improvement.</title>
        <authorList>
            <person name="Varshney R.K."/>
            <person name="Song C."/>
            <person name="Saxena R.K."/>
            <person name="Azam S."/>
            <person name="Yu S."/>
            <person name="Sharpe A.G."/>
            <person name="Cannon S."/>
            <person name="Baek J."/>
            <person name="Rosen B.D."/>
            <person name="Tar'an B."/>
            <person name="Millan T."/>
            <person name="Zhang X."/>
            <person name="Ramsay L.D."/>
            <person name="Iwata A."/>
            <person name="Wang Y."/>
            <person name="Nelson W."/>
            <person name="Farmer A.D."/>
            <person name="Gaur P.M."/>
            <person name="Soderlund C."/>
            <person name="Penmetsa R.V."/>
            <person name="Xu C."/>
            <person name="Bharti A.K."/>
            <person name="He W."/>
            <person name="Winter P."/>
            <person name="Zhao S."/>
            <person name="Hane J.K."/>
            <person name="Carrasquilla-Garcia N."/>
            <person name="Condie J.A."/>
            <person name="Upadhyaya H.D."/>
            <person name="Luo M.C."/>
            <person name="Thudi M."/>
            <person name="Gowda C.L."/>
            <person name="Singh N.P."/>
            <person name="Lichtenzveig J."/>
            <person name="Gali K.K."/>
            <person name="Rubio J."/>
            <person name="Nadarajan N."/>
            <person name="Dolezel J."/>
            <person name="Bansal K.C."/>
            <person name="Xu X."/>
            <person name="Edwards D."/>
            <person name="Zhang G."/>
            <person name="Kahl G."/>
            <person name="Gil J."/>
            <person name="Singh K.B."/>
            <person name="Datta S.K."/>
            <person name="Jackson S.A."/>
            <person name="Wang J."/>
            <person name="Cook D.R."/>
        </authorList>
    </citation>
    <scope>NUCLEOTIDE SEQUENCE [LARGE SCALE GENOMIC DNA]</scope>
    <source>
        <strain evidence="2">cv. CDC Frontier</strain>
    </source>
</reference>
<evidence type="ECO:0000256" key="1">
    <source>
        <dbReference type="SAM" id="MobiDB-lite"/>
    </source>
</evidence>
<dbReference type="Proteomes" id="UP000087171">
    <property type="component" value="Chromosome Ca1"/>
</dbReference>
<dbReference type="GO" id="GO:0016071">
    <property type="term" value="P:mRNA metabolic process"/>
    <property type="evidence" value="ECO:0007669"/>
    <property type="project" value="UniProtKB-ARBA"/>
</dbReference>
<evidence type="ECO:0000313" key="3">
    <source>
        <dbReference type="RefSeq" id="XP_004488953.1"/>
    </source>
</evidence>
<reference evidence="3" key="2">
    <citation type="submission" date="2025-08" db="UniProtKB">
        <authorList>
            <consortium name="RefSeq"/>
        </authorList>
    </citation>
    <scope>IDENTIFICATION</scope>
    <source>
        <tissue evidence="3">Etiolated seedlings</tissue>
    </source>
</reference>
<dbReference type="InterPro" id="IPR028322">
    <property type="entry name" value="PNRC-like_rgn"/>
</dbReference>
<dbReference type="AlphaFoldDB" id="A0A1S2XGB9"/>
<dbReference type="PaxDb" id="3827-XP_004488953.1"/>
<dbReference type="PANTHER" id="PTHR33670:SF15">
    <property type="entry name" value="OS02G0797600 PROTEIN"/>
    <property type="match status" value="1"/>
</dbReference>
<feature type="region of interest" description="Disordered" evidence="1">
    <location>
        <begin position="1"/>
        <end position="35"/>
    </location>
</feature>